<dbReference type="AlphaFoldDB" id="A0A939G9X5"/>
<proteinExistence type="predicted"/>
<dbReference type="RefSeq" id="WP_207337893.1">
    <property type="nucleotide sequence ID" value="NZ_JAFMYU010000024.1"/>
</dbReference>
<gene>
    <name evidence="4" type="ORF">J2I48_23160</name>
</gene>
<feature type="transmembrane region" description="Helical" evidence="3">
    <location>
        <begin position="185"/>
        <end position="210"/>
    </location>
</feature>
<sequence>MTASRQEGTNPFTISKNGQAPAKAENRMKTSQDVINEQEQALAADRERLVVQEAQLKEAKDKIVAEERQEKVEKRNSLLDDAADWREMARTAIDAEKGKDYLRRAKDAETEATQLGVELNLVEATPAPVSKLIPKAISTSNALWTILGLFLTFCGATWYFGQSIIKDPMNAMGQSMLVNAAPRGLLAFTLTFATFLVSVFFIRVAFPQFYRIWHNRIDSERSLESLINEAPAWVVLACLLGLFYTFMQVFASYYQAMYA</sequence>
<keyword evidence="3" id="KW-0812">Transmembrane</keyword>
<evidence type="ECO:0000256" key="1">
    <source>
        <dbReference type="SAM" id="Coils"/>
    </source>
</evidence>
<keyword evidence="3" id="KW-0472">Membrane</keyword>
<evidence type="ECO:0000313" key="4">
    <source>
        <dbReference type="EMBL" id="MBO0933928.1"/>
    </source>
</evidence>
<reference evidence="4 5" key="1">
    <citation type="submission" date="2021-03" db="EMBL/GenBank/DDBJ databases">
        <title>Fibrella sp. HMF5036 genome sequencing and assembly.</title>
        <authorList>
            <person name="Kang H."/>
            <person name="Kim H."/>
            <person name="Bae S."/>
            <person name="Joh K."/>
        </authorList>
    </citation>
    <scope>NUCLEOTIDE SEQUENCE [LARGE SCALE GENOMIC DNA]</scope>
    <source>
        <strain evidence="4 5">HMF5036</strain>
    </source>
</reference>
<feature type="coiled-coil region" evidence="1">
    <location>
        <begin position="35"/>
        <end position="76"/>
    </location>
</feature>
<dbReference type="Proteomes" id="UP000664795">
    <property type="component" value="Unassembled WGS sequence"/>
</dbReference>
<name>A0A939G9X5_9BACT</name>
<evidence type="ECO:0000256" key="3">
    <source>
        <dbReference type="SAM" id="Phobius"/>
    </source>
</evidence>
<comment type="caution">
    <text evidence="4">The sequence shown here is derived from an EMBL/GenBank/DDBJ whole genome shotgun (WGS) entry which is preliminary data.</text>
</comment>
<evidence type="ECO:0000313" key="5">
    <source>
        <dbReference type="Proteomes" id="UP000664795"/>
    </source>
</evidence>
<feature type="region of interest" description="Disordered" evidence="2">
    <location>
        <begin position="1"/>
        <end position="31"/>
    </location>
</feature>
<evidence type="ECO:0000256" key="2">
    <source>
        <dbReference type="SAM" id="MobiDB-lite"/>
    </source>
</evidence>
<dbReference type="EMBL" id="JAFMYU010000024">
    <property type="protein sequence ID" value="MBO0933928.1"/>
    <property type="molecule type" value="Genomic_DNA"/>
</dbReference>
<organism evidence="4 5">
    <name type="scientific">Fibrella aquatilis</name>
    <dbReference type="NCBI Taxonomy" id="2817059"/>
    <lineage>
        <taxon>Bacteria</taxon>
        <taxon>Pseudomonadati</taxon>
        <taxon>Bacteroidota</taxon>
        <taxon>Cytophagia</taxon>
        <taxon>Cytophagales</taxon>
        <taxon>Spirosomataceae</taxon>
        <taxon>Fibrella</taxon>
    </lineage>
</organism>
<feature type="transmembrane region" description="Helical" evidence="3">
    <location>
        <begin position="142"/>
        <end position="165"/>
    </location>
</feature>
<feature type="transmembrane region" description="Helical" evidence="3">
    <location>
        <begin position="230"/>
        <end position="254"/>
    </location>
</feature>
<keyword evidence="3" id="KW-1133">Transmembrane helix</keyword>
<accession>A0A939G9X5</accession>
<protein>
    <submittedName>
        <fullName evidence="4">Uncharacterized protein</fullName>
    </submittedName>
</protein>
<keyword evidence="5" id="KW-1185">Reference proteome</keyword>
<feature type="compositionally biased region" description="Polar residues" evidence="2">
    <location>
        <begin position="1"/>
        <end position="18"/>
    </location>
</feature>
<keyword evidence="1" id="KW-0175">Coiled coil</keyword>